<sequence length="241" mass="26928">MHESCAPPPTIKTFTFDLRVSLDDALQPTSPARTPTPEARPRLSEYMMQYTSARDLRDGPHRTTTDGDLIEAETGEYLVLEDFSPENMSASRTDTGKTRGPEIPLPEAKNGATGLDAPRRPKPLGRVLYNYITGSNRPPTEDDELDPFVSPNNSVEAVRVEDGSITDEGLKVLLNLSEGGKLNKDIRRRVLEAMRARWERELSGAFGEEWFERGCRDQEGMFLGEVLALGRWKVSGEEYVV</sequence>
<proteinExistence type="predicted"/>
<name>A0A6G1JF52_9PLEO</name>
<dbReference type="OrthoDB" id="3748578at2759"/>
<accession>A0A6G1JF52</accession>
<feature type="region of interest" description="Disordered" evidence="1">
    <location>
        <begin position="86"/>
        <end position="120"/>
    </location>
</feature>
<dbReference type="EMBL" id="MU005573">
    <property type="protein sequence ID" value="KAF2688871.1"/>
    <property type="molecule type" value="Genomic_DNA"/>
</dbReference>
<protein>
    <submittedName>
        <fullName evidence="2">Uncharacterized protein</fullName>
    </submittedName>
</protein>
<dbReference type="AlphaFoldDB" id="A0A6G1JF52"/>
<evidence type="ECO:0000313" key="3">
    <source>
        <dbReference type="Proteomes" id="UP000799291"/>
    </source>
</evidence>
<reference evidence="2" key="1">
    <citation type="journal article" date="2020" name="Stud. Mycol.">
        <title>101 Dothideomycetes genomes: a test case for predicting lifestyles and emergence of pathogens.</title>
        <authorList>
            <person name="Haridas S."/>
            <person name="Albert R."/>
            <person name="Binder M."/>
            <person name="Bloem J."/>
            <person name="Labutti K."/>
            <person name="Salamov A."/>
            <person name="Andreopoulos B."/>
            <person name="Baker S."/>
            <person name="Barry K."/>
            <person name="Bills G."/>
            <person name="Bluhm B."/>
            <person name="Cannon C."/>
            <person name="Castanera R."/>
            <person name="Culley D."/>
            <person name="Daum C."/>
            <person name="Ezra D."/>
            <person name="Gonzalez J."/>
            <person name="Henrissat B."/>
            <person name="Kuo A."/>
            <person name="Liang C."/>
            <person name="Lipzen A."/>
            <person name="Lutzoni F."/>
            <person name="Magnuson J."/>
            <person name="Mondo S."/>
            <person name="Nolan M."/>
            <person name="Ohm R."/>
            <person name="Pangilinan J."/>
            <person name="Park H.-J."/>
            <person name="Ramirez L."/>
            <person name="Alfaro M."/>
            <person name="Sun H."/>
            <person name="Tritt A."/>
            <person name="Yoshinaga Y."/>
            <person name="Zwiers L.-H."/>
            <person name="Turgeon B."/>
            <person name="Goodwin S."/>
            <person name="Spatafora J."/>
            <person name="Crous P."/>
            <person name="Grigoriev I."/>
        </authorList>
    </citation>
    <scope>NUCLEOTIDE SEQUENCE</scope>
    <source>
        <strain evidence="2">CBS 122367</strain>
    </source>
</reference>
<gene>
    <name evidence="2" type="ORF">K458DRAFT_293305</name>
</gene>
<dbReference type="Proteomes" id="UP000799291">
    <property type="component" value="Unassembled WGS sequence"/>
</dbReference>
<keyword evidence="3" id="KW-1185">Reference proteome</keyword>
<evidence type="ECO:0000313" key="2">
    <source>
        <dbReference type="EMBL" id="KAF2688871.1"/>
    </source>
</evidence>
<evidence type="ECO:0000256" key="1">
    <source>
        <dbReference type="SAM" id="MobiDB-lite"/>
    </source>
</evidence>
<organism evidence="2 3">
    <name type="scientific">Lentithecium fluviatile CBS 122367</name>
    <dbReference type="NCBI Taxonomy" id="1168545"/>
    <lineage>
        <taxon>Eukaryota</taxon>
        <taxon>Fungi</taxon>
        <taxon>Dikarya</taxon>
        <taxon>Ascomycota</taxon>
        <taxon>Pezizomycotina</taxon>
        <taxon>Dothideomycetes</taxon>
        <taxon>Pleosporomycetidae</taxon>
        <taxon>Pleosporales</taxon>
        <taxon>Massarineae</taxon>
        <taxon>Lentitheciaceae</taxon>
        <taxon>Lentithecium</taxon>
    </lineage>
</organism>